<evidence type="ECO:0000313" key="2">
    <source>
        <dbReference type="EMBL" id="JAV80478.1"/>
    </source>
</evidence>
<evidence type="ECO:0000256" key="1">
    <source>
        <dbReference type="SAM" id="Phobius"/>
    </source>
</evidence>
<keyword evidence="1" id="KW-1133">Transmembrane helix</keyword>
<reference evidence="3" key="3">
    <citation type="submission" date="2019-08" db="EMBL/GenBank/DDBJ databases">
        <authorList>
            <consortium name="Photinus pyralis genome working group"/>
            <person name="Fallon T.R."/>
            <person name="Sander Lower S.E."/>
            <person name="Weng J.-K."/>
        </authorList>
    </citation>
    <scope>NUCLEOTIDE SEQUENCE</scope>
    <source>
        <strain evidence="3">1611_PpyrPB1</strain>
        <tissue evidence="3">Whole body</tissue>
    </source>
</reference>
<dbReference type="InParanoid" id="A0A1Y1M628"/>
<name>A0A1Y1M628_PHOPY</name>
<evidence type="ECO:0000313" key="3">
    <source>
        <dbReference type="EMBL" id="KAB0795632.1"/>
    </source>
</evidence>
<keyword evidence="1" id="KW-0472">Membrane</keyword>
<dbReference type="OrthoDB" id="5798273at2759"/>
<dbReference type="AlphaFoldDB" id="A0A1Y1M628"/>
<accession>A0A1Y1M628</accession>
<dbReference type="Proteomes" id="UP000327044">
    <property type="component" value="Unassembled WGS sequence"/>
</dbReference>
<organism evidence="2">
    <name type="scientific">Photinus pyralis</name>
    <name type="common">Common eastern firefly</name>
    <name type="synonym">Lampyris pyralis</name>
    <dbReference type="NCBI Taxonomy" id="7054"/>
    <lineage>
        <taxon>Eukaryota</taxon>
        <taxon>Metazoa</taxon>
        <taxon>Ecdysozoa</taxon>
        <taxon>Arthropoda</taxon>
        <taxon>Hexapoda</taxon>
        <taxon>Insecta</taxon>
        <taxon>Pterygota</taxon>
        <taxon>Neoptera</taxon>
        <taxon>Endopterygota</taxon>
        <taxon>Coleoptera</taxon>
        <taxon>Polyphaga</taxon>
        <taxon>Elateriformia</taxon>
        <taxon>Elateroidea</taxon>
        <taxon>Lampyridae</taxon>
        <taxon>Lampyrinae</taxon>
        <taxon>Photinus</taxon>
    </lineage>
</organism>
<dbReference type="EMBL" id="VVIM01000008">
    <property type="protein sequence ID" value="KAB0795632.1"/>
    <property type="molecule type" value="Genomic_DNA"/>
</dbReference>
<sequence length="399" mass="45616">MPNMFNTVGEYLVIFIAITVITFIKLLITPEGTPIFNVYRTPSSLHWLKTGVMFIILSIQKLQRMLASTSIEYENLETPQLLAHDNAIDFVYFTACNAEGDNFTASIARRSSSLADAHLFLKLPSSSLGLMEHPNTPSTTFSTDKSEFHAEGLKMISVTPVKKWKITYDGKMRATADSSRLYSIQIYLTFRSSIPIFDSVVDIDSFLTASAISLEPWSVEYFQLLNKKDRLHYGQFGELSGKIVIEGKEYTLSMDAIRYRSYDANWNWAVVHRSVVHYLTAENGDRFIIGKESMPITLSNLTWGFVYCVREKKTYPLQGCNFELYQHGEEEEPPMDYAFICSAGNRQYAIQIKVEQSSVCYVSKEWECKVIERICNAEIDGKRGWGTSRWLYRNVYGKS</sequence>
<gene>
    <name evidence="3" type="ORF">PPYR_12471</name>
</gene>
<evidence type="ECO:0000313" key="4">
    <source>
        <dbReference type="Proteomes" id="UP000327044"/>
    </source>
</evidence>
<reference evidence="2" key="1">
    <citation type="journal article" date="2016" name="Sci. Rep.">
        <title>Molecular characterization of firefly nuptial gifts: a multi-omics approach sheds light on postcopulatory sexual selection.</title>
        <authorList>
            <person name="Al-Wathiqui N."/>
            <person name="Fallon T.R."/>
            <person name="South A."/>
            <person name="Weng J.K."/>
            <person name="Lewis S.M."/>
        </authorList>
    </citation>
    <scope>NUCLEOTIDE SEQUENCE</scope>
</reference>
<feature type="transmembrane region" description="Helical" evidence="1">
    <location>
        <begin position="12"/>
        <end position="28"/>
    </location>
</feature>
<dbReference type="PANTHER" id="PTHR34717:SF1">
    <property type="entry name" value="EG:BACR7A4.20 PROTEIN"/>
    <property type="match status" value="1"/>
</dbReference>
<keyword evidence="4" id="KW-1185">Reference proteome</keyword>
<protein>
    <submittedName>
        <fullName evidence="2">Uncharacterized protein</fullName>
    </submittedName>
</protein>
<dbReference type="EMBL" id="GEZM01041364">
    <property type="protein sequence ID" value="JAV80478.1"/>
    <property type="molecule type" value="Transcribed_RNA"/>
</dbReference>
<proteinExistence type="predicted"/>
<keyword evidence="1" id="KW-0812">Transmembrane</keyword>
<dbReference type="PANTHER" id="PTHR34717">
    <property type="entry name" value="EG:BACR7A4.20 PROTEIN"/>
    <property type="match status" value="1"/>
</dbReference>
<reference evidence="3 4" key="2">
    <citation type="journal article" date="2018" name="Elife">
        <title>Firefly genomes illuminate parallel origins of bioluminescence in beetles.</title>
        <authorList>
            <person name="Fallon T.R."/>
            <person name="Lower S.E."/>
            <person name="Chang C.H."/>
            <person name="Bessho-Uehara M."/>
            <person name="Martin G.J."/>
            <person name="Bewick A.J."/>
            <person name="Behringer M."/>
            <person name="Debat H.J."/>
            <person name="Wong I."/>
            <person name="Day J.C."/>
            <person name="Suvorov A."/>
            <person name="Silva C.J."/>
            <person name="Stanger-Hall K.F."/>
            <person name="Hall D.W."/>
            <person name="Schmitz R.J."/>
            <person name="Nelson D.R."/>
            <person name="Lewis S.M."/>
            <person name="Shigenobu S."/>
            <person name="Bybee S.M."/>
            <person name="Larracuente A.M."/>
            <person name="Oba Y."/>
            <person name="Weng J.K."/>
        </authorList>
    </citation>
    <scope>NUCLEOTIDE SEQUENCE [LARGE SCALE GENOMIC DNA]</scope>
    <source>
        <strain evidence="3">1611_PpyrPB1</strain>
        <tissue evidence="3">Whole body</tissue>
    </source>
</reference>